<evidence type="ECO:0000256" key="1">
    <source>
        <dbReference type="SAM" id="SignalP"/>
    </source>
</evidence>
<dbReference type="EMBL" id="CP036273">
    <property type="protein sequence ID" value="QDU21755.1"/>
    <property type="molecule type" value="Genomic_DNA"/>
</dbReference>
<name>A0A517XW70_9BACT</name>
<reference evidence="2 3" key="1">
    <citation type="submission" date="2019-02" db="EMBL/GenBank/DDBJ databases">
        <title>Deep-cultivation of Planctomycetes and their phenomic and genomic characterization uncovers novel biology.</title>
        <authorList>
            <person name="Wiegand S."/>
            <person name="Jogler M."/>
            <person name="Boedeker C."/>
            <person name="Pinto D."/>
            <person name="Vollmers J."/>
            <person name="Rivas-Marin E."/>
            <person name="Kohn T."/>
            <person name="Peeters S.H."/>
            <person name="Heuer A."/>
            <person name="Rast P."/>
            <person name="Oberbeckmann S."/>
            <person name="Bunk B."/>
            <person name="Jeske O."/>
            <person name="Meyerdierks A."/>
            <person name="Storesund J.E."/>
            <person name="Kallscheuer N."/>
            <person name="Luecker S."/>
            <person name="Lage O.M."/>
            <person name="Pohl T."/>
            <person name="Merkel B.J."/>
            <person name="Hornburger P."/>
            <person name="Mueller R.-W."/>
            <person name="Bruemmer F."/>
            <person name="Labrenz M."/>
            <person name="Spormann A.M."/>
            <person name="Op den Camp H."/>
            <person name="Overmann J."/>
            <person name="Amann R."/>
            <person name="Jetten M.S.M."/>
            <person name="Mascher T."/>
            <person name="Medema M.H."/>
            <person name="Devos D.P."/>
            <person name="Kaster A.-K."/>
            <person name="Ovreas L."/>
            <person name="Rohde M."/>
            <person name="Galperin M.Y."/>
            <person name="Jogler C."/>
        </authorList>
    </citation>
    <scope>NUCLEOTIDE SEQUENCE [LARGE SCALE GENOMIC DNA]</scope>
    <source>
        <strain evidence="2 3">ETA_A1</strain>
    </source>
</reference>
<feature type="signal peptide" evidence="1">
    <location>
        <begin position="1"/>
        <end position="21"/>
    </location>
</feature>
<evidence type="ECO:0008006" key="4">
    <source>
        <dbReference type="Google" id="ProtNLM"/>
    </source>
</evidence>
<sequence precursor="true">MTRPAPVGRTLVPTLGLLALAAAGLHPPATTVAAHPPRPEPVALSQKDGELHVRVGGRPVATYVWNDPKVRRPYFAHLHAPNGARVTRTHPPVAGTDSADHADMHPGLWLAFGDLGGADFWRNMGAVEHAGFVGRPQVTRTGGTFAVRNRYRAGDRTVCEEVCRIGVSATPAGYLLDWTSEFTGPADFHFGDQEEMGLGVRVATPMTVKNGGRIVNSDGLKDEKQVWGKQADWCDYRGTVGGEEVGVALMADPGTARRAWFHARDYGVLVANPFGRRAFTKGEESRIVVKAGETFRLRFGVLVHSGKTDVGAAYAAWRAAGRTR</sequence>
<evidence type="ECO:0000313" key="3">
    <source>
        <dbReference type="Proteomes" id="UP000319576"/>
    </source>
</evidence>
<dbReference type="AlphaFoldDB" id="A0A517XW70"/>
<dbReference type="KEGG" id="uli:ETAA1_37280"/>
<keyword evidence="1" id="KW-0732">Signal</keyword>
<gene>
    <name evidence="2" type="ORF">ETAA1_37280</name>
</gene>
<dbReference type="Pfam" id="PF14100">
    <property type="entry name" value="DUF6807"/>
    <property type="match status" value="1"/>
</dbReference>
<dbReference type="InterPro" id="IPR029475">
    <property type="entry name" value="DUF6807"/>
</dbReference>
<organism evidence="2 3">
    <name type="scientific">Urbifossiella limnaea</name>
    <dbReference type="NCBI Taxonomy" id="2528023"/>
    <lineage>
        <taxon>Bacteria</taxon>
        <taxon>Pseudomonadati</taxon>
        <taxon>Planctomycetota</taxon>
        <taxon>Planctomycetia</taxon>
        <taxon>Gemmatales</taxon>
        <taxon>Gemmataceae</taxon>
        <taxon>Urbifossiella</taxon>
    </lineage>
</organism>
<accession>A0A517XW70</accession>
<dbReference type="RefSeq" id="WP_145240952.1">
    <property type="nucleotide sequence ID" value="NZ_CP036273.1"/>
</dbReference>
<keyword evidence="3" id="KW-1185">Reference proteome</keyword>
<proteinExistence type="predicted"/>
<protein>
    <recommendedName>
        <fullName evidence="4">Methane oxygenase PmoA</fullName>
    </recommendedName>
</protein>
<feature type="chain" id="PRO_5021777274" description="Methane oxygenase PmoA" evidence="1">
    <location>
        <begin position="22"/>
        <end position="324"/>
    </location>
</feature>
<dbReference type="OrthoDB" id="242279at2"/>
<evidence type="ECO:0000313" key="2">
    <source>
        <dbReference type="EMBL" id="QDU21755.1"/>
    </source>
</evidence>
<dbReference type="Proteomes" id="UP000319576">
    <property type="component" value="Chromosome"/>
</dbReference>